<accession>A0A0C6F7P3</accession>
<protein>
    <recommendedName>
        <fullName evidence="3">LysM domain-containing protein</fullName>
    </recommendedName>
</protein>
<dbReference type="STRING" id="270351.Maq22A_c04685"/>
<proteinExistence type="predicted"/>
<reference evidence="1 2" key="1">
    <citation type="journal article" date="2015" name="Genome Announc.">
        <title>Complete Genome Sequence of Methylobacterium aquaticum Strain 22A, Isolated from Racomitrium japonicum Moss.</title>
        <authorList>
            <person name="Tani A."/>
            <person name="Ogura Y."/>
            <person name="Hayashi T."/>
            <person name="Kimbara K."/>
        </authorList>
    </citation>
    <scope>NUCLEOTIDE SEQUENCE [LARGE SCALE GENOMIC DNA]</scope>
    <source>
        <strain evidence="1 2">MA-22A</strain>
    </source>
</reference>
<evidence type="ECO:0000313" key="2">
    <source>
        <dbReference type="Proteomes" id="UP000061432"/>
    </source>
</evidence>
<evidence type="ECO:0000313" key="1">
    <source>
        <dbReference type="EMBL" id="BAQ44348.1"/>
    </source>
</evidence>
<name>A0A0C6F7P3_9HYPH</name>
<dbReference type="EMBL" id="AP014704">
    <property type="protein sequence ID" value="BAQ44348.1"/>
    <property type="molecule type" value="Genomic_DNA"/>
</dbReference>
<reference evidence="2" key="2">
    <citation type="submission" date="2015-01" db="EMBL/GenBank/DDBJ databases">
        <title>Complete genome sequence of Methylobacterium aquaticum strain 22A.</title>
        <authorList>
            <person name="Tani A."/>
            <person name="Ogura Y."/>
            <person name="Hayashi T."/>
        </authorList>
    </citation>
    <scope>NUCLEOTIDE SEQUENCE [LARGE SCALE GENOMIC DNA]</scope>
    <source>
        <strain evidence="2">MA-22A</strain>
    </source>
</reference>
<gene>
    <name evidence="1" type="ORF">Maq22A_c04685</name>
</gene>
<dbReference type="PATRIC" id="fig|270351.10.peg.907"/>
<evidence type="ECO:0008006" key="3">
    <source>
        <dbReference type="Google" id="ProtNLM"/>
    </source>
</evidence>
<organism evidence="1 2">
    <name type="scientific">Methylobacterium aquaticum</name>
    <dbReference type="NCBI Taxonomy" id="270351"/>
    <lineage>
        <taxon>Bacteria</taxon>
        <taxon>Pseudomonadati</taxon>
        <taxon>Pseudomonadota</taxon>
        <taxon>Alphaproteobacteria</taxon>
        <taxon>Hyphomicrobiales</taxon>
        <taxon>Methylobacteriaceae</taxon>
        <taxon>Methylobacterium</taxon>
    </lineage>
</organism>
<dbReference type="AlphaFoldDB" id="A0A0C6F7P3"/>
<sequence length="229" mass="24942">MVCALIAGTKTQTRRILKPRAGTTIADATVDAGQALGGIARRLEVPVERLRLHYAANDRLWVRENVRADELATGQDGIRYLADEAWLPIENSREAADRWVALNHYGSTAKQPCRGRKVPSIHMPRWASRLTLTVTEVRVERLQGISEADAIAEGVSNGTRPDGSPFWAPPAGFGGTRFVDSARHAFADLWKTIHGPESWAANPWVAAISFGVAYANIDAPPRLTTGGRA</sequence>
<dbReference type="KEGG" id="maqu:Maq22A_c04685"/>
<dbReference type="Proteomes" id="UP000061432">
    <property type="component" value="Chromosome"/>
</dbReference>